<accession>A0A8W7PM98</accession>
<organism evidence="2">
    <name type="scientific">Anopheles coluzzii</name>
    <name type="common">African malaria mosquito</name>
    <dbReference type="NCBI Taxonomy" id="1518534"/>
    <lineage>
        <taxon>Eukaryota</taxon>
        <taxon>Metazoa</taxon>
        <taxon>Ecdysozoa</taxon>
        <taxon>Arthropoda</taxon>
        <taxon>Hexapoda</taxon>
        <taxon>Insecta</taxon>
        <taxon>Pterygota</taxon>
        <taxon>Neoptera</taxon>
        <taxon>Endopterygota</taxon>
        <taxon>Diptera</taxon>
        <taxon>Nematocera</taxon>
        <taxon>Culicoidea</taxon>
        <taxon>Culicidae</taxon>
        <taxon>Anophelinae</taxon>
        <taxon>Anopheles</taxon>
    </lineage>
</organism>
<dbReference type="AlphaFoldDB" id="A0A8W7PM98"/>
<feature type="compositionally biased region" description="Low complexity" evidence="1">
    <location>
        <begin position="37"/>
        <end position="50"/>
    </location>
</feature>
<proteinExistence type="predicted"/>
<name>A0A8W7PM98_ANOCL</name>
<feature type="compositionally biased region" description="Low complexity" evidence="1">
    <location>
        <begin position="73"/>
        <end position="83"/>
    </location>
</feature>
<sequence>MIVNHTLSAVRFHVLLYSSDSMLNGLGLMLLRGVSLPAPSSSSPSPSTLSRRCIEQSSGSSPDSAPPTTSIGSSSSLSLSSSSSESLPELFRCWDRYSAFSASRSTQFSAATCHLVAVFQARVNTATAAAAGSKGEKSA</sequence>
<feature type="compositionally biased region" description="Polar residues" evidence="1">
    <location>
        <begin position="55"/>
        <end position="72"/>
    </location>
</feature>
<reference evidence="2" key="1">
    <citation type="submission" date="2022-08" db="UniProtKB">
        <authorList>
            <consortium name="EnsemblMetazoa"/>
        </authorList>
    </citation>
    <scope>IDENTIFICATION</scope>
</reference>
<evidence type="ECO:0000256" key="1">
    <source>
        <dbReference type="SAM" id="MobiDB-lite"/>
    </source>
</evidence>
<dbReference type="Proteomes" id="UP000075882">
    <property type="component" value="Unassembled WGS sequence"/>
</dbReference>
<protein>
    <submittedName>
        <fullName evidence="2">Uncharacterized protein</fullName>
    </submittedName>
</protein>
<evidence type="ECO:0000313" key="2">
    <source>
        <dbReference type="EnsemblMetazoa" id="ACOM034224-PA.1"/>
    </source>
</evidence>
<feature type="region of interest" description="Disordered" evidence="1">
    <location>
        <begin position="37"/>
        <end position="83"/>
    </location>
</feature>
<dbReference type="EnsemblMetazoa" id="ACOM034224-RA">
    <property type="protein sequence ID" value="ACOM034224-PA.1"/>
    <property type="gene ID" value="ACOM034224"/>
</dbReference>